<comment type="pathway">
    <text evidence="3 19">Cofactor biosynthesis; adenosylcobalamin biosynthesis; adenosylcobalamin from cob(II)yrinate a,c-diamide: step 7/7.</text>
</comment>
<evidence type="ECO:0000256" key="2">
    <source>
        <dbReference type="ARBA" id="ARBA00004651"/>
    </source>
</evidence>
<dbReference type="GO" id="GO:0008818">
    <property type="term" value="F:cobalamin 5'-phosphate synthase activity"/>
    <property type="evidence" value="ECO:0007669"/>
    <property type="project" value="UniProtKB-UniRule"/>
</dbReference>
<evidence type="ECO:0000256" key="13">
    <source>
        <dbReference type="ARBA" id="ARBA00023136"/>
    </source>
</evidence>
<evidence type="ECO:0000256" key="1">
    <source>
        <dbReference type="ARBA" id="ARBA00001946"/>
    </source>
</evidence>
<evidence type="ECO:0000256" key="9">
    <source>
        <dbReference type="ARBA" id="ARBA00022679"/>
    </source>
</evidence>
<keyword evidence="12 19" id="KW-1133">Transmembrane helix</keyword>
<dbReference type="GO" id="GO:0005886">
    <property type="term" value="C:plasma membrane"/>
    <property type="evidence" value="ECO:0007669"/>
    <property type="project" value="UniProtKB-SubCell"/>
</dbReference>
<dbReference type="EMBL" id="CP047475">
    <property type="protein sequence ID" value="QIA63382.1"/>
    <property type="molecule type" value="Genomic_DNA"/>
</dbReference>
<evidence type="ECO:0000313" key="21">
    <source>
        <dbReference type="Proteomes" id="UP000464262"/>
    </source>
</evidence>
<dbReference type="InterPro" id="IPR003805">
    <property type="entry name" value="CobS"/>
</dbReference>
<dbReference type="EC" id="2.7.8.26" evidence="5 19"/>
<dbReference type="AlphaFoldDB" id="A0A7Z2T357"/>
<dbReference type="GO" id="GO:0009236">
    <property type="term" value="P:cobalamin biosynthetic process"/>
    <property type="evidence" value="ECO:0007669"/>
    <property type="project" value="UniProtKB-UniRule"/>
</dbReference>
<dbReference type="UniPathway" id="UPA00148">
    <property type="reaction ID" value="UER00238"/>
</dbReference>
<organism evidence="20 21">
    <name type="scientific">Vibrio astriarenae</name>
    <dbReference type="NCBI Taxonomy" id="1481923"/>
    <lineage>
        <taxon>Bacteria</taxon>
        <taxon>Pseudomonadati</taxon>
        <taxon>Pseudomonadota</taxon>
        <taxon>Gammaproteobacteria</taxon>
        <taxon>Vibrionales</taxon>
        <taxon>Vibrionaceae</taxon>
        <taxon>Vibrio</taxon>
    </lineage>
</organism>
<keyword evidence="11 19" id="KW-0460">Magnesium</keyword>
<comment type="catalytic activity">
    <reaction evidence="17 19">
        <text>alpha-ribazole + adenosylcob(III)inamide-GDP = adenosylcob(III)alamin + GMP + H(+)</text>
        <dbReference type="Rhea" id="RHEA:16049"/>
        <dbReference type="ChEBI" id="CHEBI:10329"/>
        <dbReference type="ChEBI" id="CHEBI:15378"/>
        <dbReference type="ChEBI" id="CHEBI:18408"/>
        <dbReference type="ChEBI" id="CHEBI:58115"/>
        <dbReference type="ChEBI" id="CHEBI:60487"/>
        <dbReference type="EC" id="2.7.8.26"/>
    </reaction>
</comment>
<dbReference type="PANTHER" id="PTHR34148">
    <property type="entry name" value="ADENOSYLCOBINAMIDE-GDP RIBAZOLETRANSFERASE"/>
    <property type="match status" value="1"/>
</dbReference>
<keyword evidence="7 19" id="KW-1003">Cell membrane</keyword>
<evidence type="ECO:0000256" key="8">
    <source>
        <dbReference type="ARBA" id="ARBA00022573"/>
    </source>
</evidence>
<dbReference type="Pfam" id="PF02654">
    <property type="entry name" value="CobS"/>
    <property type="match status" value="1"/>
</dbReference>
<evidence type="ECO:0000256" key="18">
    <source>
        <dbReference type="ARBA" id="ARBA00049504"/>
    </source>
</evidence>
<name>A0A7Z2T357_9VIBR</name>
<dbReference type="RefSeq" id="WP_164648276.1">
    <property type="nucleotide sequence ID" value="NZ_CP047475.1"/>
</dbReference>
<dbReference type="HAMAP" id="MF_00719">
    <property type="entry name" value="CobS"/>
    <property type="match status" value="1"/>
</dbReference>
<gene>
    <name evidence="19" type="primary">cobS</name>
    <name evidence="20" type="ORF">GT360_07550</name>
</gene>
<comment type="caution">
    <text evidence="19">Lacks conserved residue(s) required for the propagation of feature annotation.</text>
</comment>
<feature type="transmembrane region" description="Helical" evidence="19">
    <location>
        <begin position="238"/>
        <end position="257"/>
    </location>
</feature>
<evidence type="ECO:0000256" key="3">
    <source>
        <dbReference type="ARBA" id="ARBA00004663"/>
    </source>
</evidence>
<feature type="transmembrane region" description="Helical" evidence="19">
    <location>
        <begin position="207"/>
        <end position="226"/>
    </location>
</feature>
<evidence type="ECO:0000256" key="19">
    <source>
        <dbReference type="HAMAP-Rule" id="MF_00719"/>
    </source>
</evidence>
<dbReference type="NCBIfam" id="TIGR00317">
    <property type="entry name" value="cobS"/>
    <property type="match status" value="1"/>
</dbReference>
<evidence type="ECO:0000256" key="15">
    <source>
        <dbReference type="ARBA" id="ARBA00032605"/>
    </source>
</evidence>
<comment type="function">
    <text evidence="14 19">Joins adenosylcobinamide-GDP and alpha-ribazole to generate adenosylcobalamin (Ado-cobalamin). Also synthesizes adenosylcobalamin 5'-phosphate from adenosylcobinamide-GDP and alpha-ribazole 5'-phosphate.</text>
</comment>
<dbReference type="PANTHER" id="PTHR34148:SF1">
    <property type="entry name" value="ADENOSYLCOBINAMIDE-GDP RIBAZOLETRANSFERASE"/>
    <property type="match status" value="1"/>
</dbReference>
<dbReference type="Proteomes" id="UP000464262">
    <property type="component" value="Chromosome 1"/>
</dbReference>
<evidence type="ECO:0000256" key="6">
    <source>
        <dbReference type="ARBA" id="ARBA00015850"/>
    </source>
</evidence>
<keyword evidence="21" id="KW-1185">Reference proteome</keyword>
<protein>
    <recommendedName>
        <fullName evidence="6 19">Adenosylcobinamide-GDP ribazoletransferase</fullName>
        <ecNumber evidence="5 19">2.7.8.26</ecNumber>
    </recommendedName>
    <alternativeName>
        <fullName evidence="16 19">Cobalamin synthase</fullName>
    </alternativeName>
    <alternativeName>
        <fullName evidence="15 19">Cobalamin-5'-phosphate synthase</fullName>
    </alternativeName>
</protein>
<dbReference type="NCBIfam" id="NF001277">
    <property type="entry name" value="PRK00235.1-3"/>
    <property type="match status" value="1"/>
</dbReference>
<evidence type="ECO:0000256" key="11">
    <source>
        <dbReference type="ARBA" id="ARBA00022842"/>
    </source>
</evidence>
<sequence length="258" mass="28384">MNKTLKYQMELFWLAMGFFTRIPIPSVTPYSEERMNRAGRYFPLVGMLVGFLVYLGYCVFSLFLPLEVAVLLAMVLSVLITGAFHEDGLADMADGIGGGMTIERRLAIMKDSRLGTYGTITLSLALLLKWQLLVALLGSGLVSPALILISAYTLSRAVAVTLIYDMNYVSESNGSKSKPLAQKQTLSEFWCAIAIGVTPLLCLNGYSSMFIVTAMIVLRSIFKIWLNKRLGGFTGDCLGAVQQIAEITIYIVMLSLMQ</sequence>
<evidence type="ECO:0000256" key="16">
    <source>
        <dbReference type="ARBA" id="ARBA00032853"/>
    </source>
</evidence>
<proteinExistence type="inferred from homology"/>
<evidence type="ECO:0000256" key="10">
    <source>
        <dbReference type="ARBA" id="ARBA00022692"/>
    </source>
</evidence>
<evidence type="ECO:0000256" key="4">
    <source>
        <dbReference type="ARBA" id="ARBA00010561"/>
    </source>
</evidence>
<comment type="subcellular location">
    <subcellularLocation>
        <location evidence="2 19">Cell membrane</location>
        <topology evidence="2 19">Multi-pass membrane protein</topology>
    </subcellularLocation>
</comment>
<evidence type="ECO:0000256" key="7">
    <source>
        <dbReference type="ARBA" id="ARBA00022475"/>
    </source>
</evidence>
<comment type="catalytic activity">
    <reaction evidence="18 19">
        <text>alpha-ribazole 5'-phosphate + adenosylcob(III)inamide-GDP = adenosylcob(III)alamin 5'-phosphate + GMP + H(+)</text>
        <dbReference type="Rhea" id="RHEA:23560"/>
        <dbReference type="ChEBI" id="CHEBI:15378"/>
        <dbReference type="ChEBI" id="CHEBI:57918"/>
        <dbReference type="ChEBI" id="CHEBI:58115"/>
        <dbReference type="ChEBI" id="CHEBI:60487"/>
        <dbReference type="ChEBI" id="CHEBI:60493"/>
        <dbReference type="EC" id="2.7.8.26"/>
    </reaction>
</comment>
<dbReference type="GO" id="GO:0051073">
    <property type="term" value="F:adenosylcobinamide-GDP ribazoletransferase activity"/>
    <property type="evidence" value="ECO:0007669"/>
    <property type="project" value="UniProtKB-UniRule"/>
</dbReference>
<keyword evidence="13 19" id="KW-0472">Membrane</keyword>
<evidence type="ECO:0000256" key="5">
    <source>
        <dbReference type="ARBA" id="ARBA00013200"/>
    </source>
</evidence>
<evidence type="ECO:0000256" key="17">
    <source>
        <dbReference type="ARBA" id="ARBA00048623"/>
    </source>
</evidence>
<evidence type="ECO:0000313" key="20">
    <source>
        <dbReference type="EMBL" id="QIA63382.1"/>
    </source>
</evidence>
<dbReference type="KEGG" id="vas:GT360_07550"/>
<reference evidence="20 21" key="1">
    <citation type="submission" date="2020-01" db="EMBL/GenBank/DDBJ databases">
        <title>Whole genome and functional gene identification of agarase of Vibrio HN897.</title>
        <authorList>
            <person name="Liu Y."/>
            <person name="Zhao Z."/>
        </authorList>
    </citation>
    <scope>NUCLEOTIDE SEQUENCE [LARGE SCALE GENOMIC DNA]</scope>
    <source>
        <strain evidence="20 21">HN897</strain>
    </source>
</reference>
<comment type="similarity">
    <text evidence="4 19">Belongs to the CobS family.</text>
</comment>
<keyword evidence="10 19" id="KW-0812">Transmembrane</keyword>
<feature type="transmembrane region" description="Helical" evidence="19">
    <location>
        <begin position="42"/>
        <end position="62"/>
    </location>
</feature>
<keyword evidence="8 19" id="KW-0169">Cobalamin biosynthesis</keyword>
<evidence type="ECO:0000256" key="14">
    <source>
        <dbReference type="ARBA" id="ARBA00025228"/>
    </source>
</evidence>
<accession>A0A7Z2T357</accession>
<keyword evidence="9 19" id="KW-0808">Transferase</keyword>
<evidence type="ECO:0000256" key="12">
    <source>
        <dbReference type="ARBA" id="ARBA00022989"/>
    </source>
</evidence>
<comment type="cofactor">
    <cofactor evidence="1 19">
        <name>Mg(2+)</name>
        <dbReference type="ChEBI" id="CHEBI:18420"/>
    </cofactor>
</comment>